<dbReference type="RefSeq" id="WP_014010075.1">
    <property type="nucleotide sequence ID" value="NZ_BJNT01000010.1"/>
</dbReference>
<accession>A0A0X2NJ48</accession>
<keyword evidence="9" id="KW-1185">Reference proteome</keyword>
<dbReference type="GO" id="GO:0016746">
    <property type="term" value="F:acyltransferase activity"/>
    <property type="evidence" value="ECO:0007669"/>
    <property type="project" value="UniProtKB-KW"/>
</dbReference>
<dbReference type="InterPro" id="IPR004960">
    <property type="entry name" value="LipA_acyltrans"/>
</dbReference>
<keyword evidence="5" id="KW-0472">Membrane</keyword>
<keyword evidence="6 7" id="KW-0012">Acyltransferase</keyword>
<dbReference type="Proteomes" id="UP000319986">
    <property type="component" value="Unassembled WGS sequence"/>
</dbReference>
<dbReference type="Proteomes" id="UP000182498">
    <property type="component" value="Unassembled WGS sequence"/>
</dbReference>
<dbReference type="EMBL" id="FAUH01000004">
    <property type="protein sequence ID" value="CUU65515.1"/>
    <property type="molecule type" value="Genomic_DNA"/>
</dbReference>
<evidence type="ECO:0000256" key="3">
    <source>
        <dbReference type="ARBA" id="ARBA00022519"/>
    </source>
</evidence>
<evidence type="ECO:0000256" key="1">
    <source>
        <dbReference type="ARBA" id="ARBA00004533"/>
    </source>
</evidence>
<keyword evidence="3" id="KW-0997">Cell inner membrane</keyword>
<name>A0A0X2NJ48_9CORY</name>
<evidence type="ECO:0000313" key="10">
    <source>
        <dbReference type="Proteomes" id="UP000319986"/>
    </source>
</evidence>
<dbReference type="NCBIfam" id="NF005919">
    <property type="entry name" value="PRK07920.1"/>
    <property type="match status" value="1"/>
</dbReference>
<dbReference type="CDD" id="cd07984">
    <property type="entry name" value="LPLAT_LABLAT-like"/>
    <property type="match status" value="1"/>
</dbReference>
<evidence type="ECO:0000256" key="6">
    <source>
        <dbReference type="ARBA" id="ARBA00023315"/>
    </source>
</evidence>
<evidence type="ECO:0000313" key="7">
    <source>
        <dbReference type="EMBL" id="CUU65515.1"/>
    </source>
</evidence>
<dbReference type="Pfam" id="PF03279">
    <property type="entry name" value="Lip_A_acyltrans"/>
    <property type="match status" value="1"/>
</dbReference>
<sequence>MTETSARPSLSEQLSSLAYRAGWSVVRRIPEPVAARVFDTIADIASGHGTGPEQLRANLGRVVGDANVTRELVRDSMRSYMRYWSEAFRLPSIAGPELAARVKTGLSDADMERYAAARERGKGVVLVLPHSGNWDMAGMWLVNTFGQFTTVAERLKPESLFDAFVDFRESLGFEVLALSGGEEPPFGHMKKVLEAGGTVCLLGERDLSGNGVEVDFFGERTSMPAGPSRLAQETGAALMPVHCWFTDGGWGLAIQEEIDSSQPLGDMVQQQADAFARNIAAHPADWHMLQPLWFGDLSEKRRHRLGLED</sequence>
<reference evidence="7" key="2">
    <citation type="submission" date="2015-11" db="EMBL/GenBank/DDBJ databases">
        <authorList>
            <person name="Zhang Y."/>
            <person name="Guo Z."/>
        </authorList>
    </citation>
    <scope>NUCLEOTIDE SEQUENCE [LARGE SCALE GENOMIC DNA]</scope>
    <source>
        <strain evidence="7">Mu292</strain>
    </source>
</reference>
<evidence type="ECO:0000256" key="2">
    <source>
        <dbReference type="ARBA" id="ARBA00022475"/>
    </source>
</evidence>
<evidence type="ECO:0000313" key="9">
    <source>
        <dbReference type="Proteomes" id="UP000182498"/>
    </source>
</evidence>
<dbReference type="GO" id="GO:0005886">
    <property type="term" value="C:plasma membrane"/>
    <property type="evidence" value="ECO:0007669"/>
    <property type="project" value="UniProtKB-SubCell"/>
</dbReference>
<proteinExistence type="predicted"/>
<keyword evidence="4 7" id="KW-0808">Transferase</keyword>
<dbReference type="EC" id="2.3.1.-" evidence="7"/>
<dbReference type="OMA" id="GMRSYMR"/>
<reference evidence="9" key="1">
    <citation type="submission" date="2015-11" db="EMBL/GenBank/DDBJ databases">
        <authorList>
            <person name="Dugat-Bony E."/>
        </authorList>
    </citation>
    <scope>NUCLEOTIDE SEQUENCE [LARGE SCALE GENOMIC DNA]</scope>
    <source>
        <strain evidence="9">Mu292</strain>
    </source>
</reference>
<keyword evidence="2" id="KW-1003">Cell membrane</keyword>
<dbReference type="GO" id="GO:0009247">
    <property type="term" value="P:glycolipid biosynthetic process"/>
    <property type="evidence" value="ECO:0007669"/>
    <property type="project" value="UniProtKB-ARBA"/>
</dbReference>
<evidence type="ECO:0000256" key="4">
    <source>
        <dbReference type="ARBA" id="ARBA00022679"/>
    </source>
</evidence>
<comment type="subcellular location">
    <subcellularLocation>
        <location evidence="1">Cell inner membrane</location>
    </subcellularLocation>
</comment>
<dbReference type="GeneID" id="82887582"/>
<dbReference type="EMBL" id="BJNT01000010">
    <property type="protein sequence ID" value="GEC86129.1"/>
    <property type="molecule type" value="Genomic_DNA"/>
</dbReference>
<dbReference type="OrthoDB" id="9803456at2"/>
<reference evidence="8 10" key="3">
    <citation type="submission" date="2019-06" db="EMBL/GenBank/DDBJ databases">
        <title>Whole genome shotgun sequence of Corynebacterium variabile NBRC 15286.</title>
        <authorList>
            <person name="Hosoyama A."/>
            <person name="Uohara A."/>
            <person name="Ohji S."/>
            <person name="Ichikawa N."/>
        </authorList>
    </citation>
    <scope>NUCLEOTIDE SEQUENCE [LARGE SCALE GENOMIC DNA]</scope>
    <source>
        <strain evidence="8 10">NBRC 15286</strain>
    </source>
</reference>
<evidence type="ECO:0000256" key="5">
    <source>
        <dbReference type="ARBA" id="ARBA00023136"/>
    </source>
</evidence>
<dbReference type="AlphaFoldDB" id="A0A0X2NJ48"/>
<evidence type="ECO:0000313" key="8">
    <source>
        <dbReference type="EMBL" id="GEC86129.1"/>
    </source>
</evidence>
<dbReference type="PANTHER" id="PTHR30606">
    <property type="entry name" value="LIPID A BIOSYNTHESIS LAUROYL ACYLTRANSFERASE"/>
    <property type="match status" value="1"/>
</dbReference>
<protein>
    <submittedName>
        <fullName evidence="7">Lauroyl/myristoyl acyltransferase</fullName>
        <ecNumber evidence="7">2.3.1.-</ecNumber>
    </submittedName>
    <submittedName>
        <fullName evidence="8">Lipid A biosynthesis lauroyl acyltransferase</fullName>
    </submittedName>
</protein>
<organism evidence="7 9">
    <name type="scientific">Corynebacterium variabile</name>
    <dbReference type="NCBI Taxonomy" id="1727"/>
    <lineage>
        <taxon>Bacteria</taxon>
        <taxon>Bacillati</taxon>
        <taxon>Actinomycetota</taxon>
        <taxon>Actinomycetes</taxon>
        <taxon>Mycobacteriales</taxon>
        <taxon>Corynebacteriaceae</taxon>
        <taxon>Corynebacterium</taxon>
    </lineage>
</organism>
<dbReference type="PANTHER" id="PTHR30606:SF10">
    <property type="entry name" value="PHOSPHATIDYLINOSITOL MANNOSIDE ACYLTRANSFERASE"/>
    <property type="match status" value="1"/>
</dbReference>
<gene>
    <name evidence="8" type="ORF">CVA01_14430</name>
    <name evidence="7" type="ORF">CVAR292_00841</name>
</gene>